<dbReference type="InterPro" id="IPR001509">
    <property type="entry name" value="Epimerase_deHydtase"/>
</dbReference>
<comment type="similarity">
    <text evidence="1">Belongs to the NAD(P)-dependent epimerase/dehydratase family.</text>
</comment>
<dbReference type="PANTHER" id="PTHR43000">
    <property type="entry name" value="DTDP-D-GLUCOSE 4,6-DEHYDRATASE-RELATED"/>
    <property type="match status" value="1"/>
</dbReference>
<proteinExistence type="inferred from homology"/>
<name>A0A6L8RZE3_9FIRM</name>
<gene>
    <name evidence="3" type="ORF">GT528_08310</name>
</gene>
<comment type="caution">
    <text evidence="3">The sequence shown here is derived from an EMBL/GenBank/DDBJ whole genome shotgun (WGS) entry which is preliminary data.</text>
</comment>
<accession>A0A6L8RZE3</accession>
<dbReference type="Proteomes" id="UP000472916">
    <property type="component" value="Unassembled WGS sequence"/>
</dbReference>
<evidence type="ECO:0000256" key="1">
    <source>
        <dbReference type="ARBA" id="ARBA00007637"/>
    </source>
</evidence>
<dbReference type="Pfam" id="PF01370">
    <property type="entry name" value="Epimerase"/>
    <property type="match status" value="1"/>
</dbReference>
<evidence type="ECO:0000313" key="4">
    <source>
        <dbReference type="Proteomes" id="UP000472916"/>
    </source>
</evidence>
<protein>
    <submittedName>
        <fullName evidence="3">NAD-dependent epimerase/dehydratase family protein</fullName>
    </submittedName>
</protein>
<organism evidence="3 4">
    <name type="scientific">Dorea longicatena</name>
    <dbReference type="NCBI Taxonomy" id="88431"/>
    <lineage>
        <taxon>Bacteria</taxon>
        <taxon>Bacillati</taxon>
        <taxon>Bacillota</taxon>
        <taxon>Clostridia</taxon>
        <taxon>Lachnospirales</taxon>
        <taxon>Lachnospiraceae</taxon>
        <taxon>Dorea</taxon>
    </lineage>
</organism>
<dbReference type="RefSeq" id="WP_055303940.1">
    <property type="nucleotide sequence ID" value="NZ_JAAIMW010000018.1"/>
</dbReference>
<dbReference type="EMBL" id="WWSC01000008">
    <property type="protein sequence ID" value="MZK41713.1"/>
    <property type="molecule type" value="Genomic_DNA"/>
</dbReference>
<dbReference type="Gene3D" id="3.40.50.720">
    <property type="entry name" value="NAD(P)-binding Rossmann-like Domain"/>
    <property type="match status" value="1"/>
</dbReference>
<evidence type="ECO:0000313" key="3">
    <source>
        <dbReference type="EMBL" id="MZK41713.1"/>
    </source>
</evidence>
<feature type="domain" description="NAD-dependent epimerase/dehydratase" evidence="2">
    <location>
        <begin position="6"/>
        <end position="234"/>
    </location>
</feature>
<dbReference type="InterPro" id="IPR036291">
    <property type="entry name" value="NAD(P)-bd_dom_sf"/>
</dbReference>
<sequence length="309" mass="35069">MKDKKVLIIGGNGFIGRNLAKILVKRNDLEVFSFDLALPREEVAGVEYMEGDFFDDLVLENAVKGMDLVIHSLSTVNPGNSNEKYMQGYGRDFLQTIKLCKMIIDQKSNMIFLSSGGTVYGVQEEQPIKETALPVPINHYGSVKLCIENVIRTFNTQRHTKMRIARISNPFGPGQDYHKGVGFVDAAIKKSICKETLEIWGDGENIRDYIYIEDVCKMLEALVDYDGKEEVFNLSSNEGISQNMVVDILKKIDGEFDVVYKAARSVDVRKIVLDNSKIKQIYKGEIRTFETGVKEYYNYLTKKINTDKK</sequence>
<evidence type="ECO:0000259" key="2">
    <source>
        <dbReference type="Pfam" id="PF01370"/>
    </source>
</evidence>
<reference evidence="3 4" key="1">
    <citation type="journal article" date="2019" name="Nat. Med.">
        <title>A library of human gut bacterial isolates paired with longitudinal multiomics data enables mechanistic microbiome research.</title>
        <authorList>
            <person name="Poyet M."/>
            <person name="Groussin M."/>
            <person name="Gibbons S.M."/>
            <person name="Avila-Pacheco J."/>
            <person name="Jiang X."/>
            <person name="Kearney S.M."/>
            <person name="Perrotta A.R."/>
            <person name="Berdy B."/>
            <person name="Zhao S."/>
            <person name="Lieberman T.D."/>
            <person name="Swanson P.K."/>
            <person name="Smith M."/>
            <person name="Roesemann S."/>
            <person name="Alexander J.E."/>
            <person name="Rich S.A."/>
            <person name="Livny J."/>
            <person name="Vlamakis H."/>
            <person name="Clish C."/>
            <person name="Bullock K."/>
            <person name="Deik A."/>
            <person name="Scott J."/>
            <person name="Pierce K.A."/>
            <person name="Xavier R.J."/>
            <person name="Alm E.J."/>
        </authorList>
    </citation>
    <scope>NUCLEOTIDE SEQUENCE [LARGE SCALE GENOMIC DNA]</scope>
    <source>
        <strain evidence="3 4">BIOML-A6</strain>
    </source>
</reference>
<dbReference type="AlphaFoldDB" id="A0A6L8RZE3"/>
<dbReference type="SUPFAM" id="SSF51735">
    <property type="entry name" value="NAD(P)-binding Rossmann-fold domains"/>
    <property type="match status" value="1"/>
</dbReference>